<dbReference type="STRING" id="75743.A0A401QDG0"/>
<keyword evidence="1" id="KW-0812">Transmembrane</keyword>
<feature type="transmembrane region" description="Helical" evidence="1">
    <location>
        <begin position="60"/>
        <end position="79"/>
    </location>
</feature>
<evidence type="ECO:0008006" key="4">
    <source>
        <dbReference type="Google" id="ProtNLM"/>
    </source>
</evidence>
<gene>
    <name evidence="2" type="ORF">scyTo_0023588</name>
</gene>
<dbReference type="EMBL" id="BFAA01031066">
    <property type="protein sequence ID" value="GCB83438.1"/>
    <property type="molecule type" value="Genomic_DNA"/>
</dbReference>
<sequence>MILGFTTFIGHGIRHCYRTFRYNVLGTESGFYLLYLLSAGTSGLACLALCLTVNRFGRRGILLLGMTLTGLASLILLGLTR</sequence>
<name>A0A401QDG0_SCYTO</name>
<dbReference type="Proteomes" id="UP000288216">
    <property type="component" value="Unassembled WGS sequence"/>
</dbReference>
<dbReference type="AlphaFoldDB" id="A0A401QDG0"/>
<reference evidence="2 3" key="1">
    <citation type="journal article" date="2018" name="Nat. Ecol. Evol.">
        <title>Shark genomes provide insights into elasmobranch evolution and the origin of vertebrates.</title>
        <authorList>
            <person name="Hara Y"/>
            <person name="Yamaguchi K"/>
            <person name="Onimaru K"/>
            <person name="Kadota M"/>
            <person name="Koyanagi M"/>
            <person name="Keeley SD"/>
            <person name="Tatsumi K"/>
            <person name="Tanaka K"/>
            <person name="Motone F"/>
            <person name="Kageyama Y"/>
            <person name="Nozu R"/>
            <person name="Adachi N"/>
            <person name="Nishimura O"/>
            <person name="Nakagawa R"/>
            <person name="Tanegashima C"/>
            <person name="Kiyatake I"/>
            <person name="Matsumoto R"/>
            <person name="Murakumo K"/>
            <person name="Nishida K"/>
            <person name="Terakita A"/>
            <person name="Kuratani S"/>
            <person name="Sato K"/>
            <person name="Hyodo S Kuraku.S."/>
        </authorList>
    </citation>
    <scope>NUCLEOTIDE SEQUENCE [LARGE SCALE GENOMIC DNA]</scope>
</reference>
<feature type="non-terminal residue" evidence="2">
    <location>
        <position position="81"/>
    </location>
</feature>
<evidence type="ECO:0000313" key="3">
    <source>
        <dbReference type="Proteomes" id="UP000288216"/>
    </source>
</evidence>
<protein>
    <recommendedName>
        <fullName evidence="4">Major facilitator superfamily (MFS) profile domain-containing protein</fullName>
    </recommendedName>
</protein>
<dbReference type="OrthoDB" id="6612291at2759"/>
<accession>A0A401QDG0</accession>
<evidence type="ECO:0000256" key="1">
    <source>
        <dbReference type="SAM" id="Phobius"/>
    </source>
</evidence>
<organism evidence="2 3">
    <name type="scientific">Scyliorhinus torazame</name>
    <name type="common">Cloudy catshark</name>
    <name type="synonym">Catulus torazame</name>
    <dbReference type="NCBI Taxonomy" id="75743"/>
    <lineage>
        <taxon>Eukaryota</taxon>
        <taxon>Metazoa</taxon>
        <taxon>Chordata</taxon>
        <taxon>Craniata</taxon>
        <taxon>Vertebrata</taxon>
        <taxon>Chondrichthyes</taxon>
        <taxon>Elasmobranchii</taxon>
        <taxon>Galeomorphii</taxon>
        <taxon>Galeoidea</taxon>
        <taxon>Carcharhiniformes</taxon>
        <taxon>Scyliorhinidae</taxon>
        <taxon>Scyliorhinus</taxon>
    </lineage>
</organism>
<evidence type="ECO:0000313" key="2">
    <source>
        <dbReference type="EMBL" id="GCB83438.1"/>
    </source>
</evidence>
<keyword evidence="3" id="KW-1185">Reference proteome</keyword>
<proteinExistence type="predicted"/>
<keyword evidence="1" id="KW-1133">Transmembrane helix</keyword>
<comment type="caution">
    <text evidence="2">The sequence shown here is derived from an EMBL/GenBank/DDBJ whole genome shotgun (WGS) entry which is preliminary data.</text>
</comment>
<feature type="transmembrane region" description="Helical" evidence="1">
    <location>
        <begin position="32"/>
        <end position="53"/>
    </location>
</feature>
<keyword evidence="1" id="KW-0472">Membrane</keyword>